<evidence type="ECO:0000256" key="4">
    <source>
        <dbReference type="ARBA" id="ARBA00036832"/>
    </source>
</evidence>
<evidence type="ECO:0000313" key="7">
    <source>
        <dbReference type="EMBL" id="OAE48219.1"/>
    </source>
</evidence>
<feature type="domain" description="Amidohydrolase-related" evidence="6">
    <location>
        <begin position="9"/>
        <end position="328"/>
    </location>
</feature>
<evidence type="ECO:0000259" key="6">
    <source>
        <dbReference type="Pfam" id="PF04909"/>
    </source>
</evidence>
<dbReference type="GO" id="GO:0046872">
    <property type="term" value="F:metal ion binding"/>
    <property type="evidence" value="ECO:0007669"/>
    <property type="project" value="UniProtKB-KW"/>
</dbReference>
<keyword evidence="2" id="KW-0862">Zinc</keyword>
<dbReference type="AlphaFoldDB" id="A0A176XFC3"/>
<proteinExistence type="predicted"/>
<dbReference type="RefSeq" id="WP_063947997.1">
    <property type="nucleotide sequence ID" value="NZ_LXPS01000007.1"/>
</dbReference>
<dbReference type="InterPro" id="IPR006680">
    <property type="entry name" value="Amidohydro-rel"/>
</dbReference>
<dbReference type="GO" id="GO:0016787">
    <property type="term" value="F:hydrolase activity"/>
    <property type="evidence" value="ECO:0007669"/>
    <property type="project" value="InterPro"/>
</dbReference>
<evidence type="ECO:0000256" key="5">
    <source>
        <dbReference type="ARBA" id="ARBA00038889"/>
    </source>
</evidence>
<dbReference type="GO" id="GO:0047596">
    <property type="term" value="F:6-methylsalicylate decarboxylase activity"/>
    <property type="evidence" value="ECO:0007669"/>
    <property type="project" value="UniProtKB-EC"/>
</dbReference>
<name>A0A176XFC3_AGRTU</name>
<evidence type="ECO:0000256" key="3">
    <source>
        <dbReference type="ARBA" id="ARBA00023239"/>
    </source>
</evidence>
<dbReference type="InterPro" id="IPR032465">
    <property type="entry name" value="ACMSD"/>
</dbReference>
<evidence type="ECO:0000313" key="8">
    <source>
        <dbReference type="Proteomes" id="UP000077098"/>
    </source>
</evidence>
<dbReference type="Gene3D" id="3.20.20.140">
    <property type="entry name" value="Metal-dependent hydrolases"/>
    <property type="match status" value="1"/>
</dbReference>
<keyword evidence="3" id="KW-0456">Lyase</keyword>
<gene>
    <name evidence="7" type="ORF">A7J57_22735</name>
</gene>
<dbReference type="PANTHER" id="PTHR21240">
    <property type="entry name" value="2-AMINO-3-CARBOXYLMUCONATE-6-SEMIALDEHYDE DECARBOXYLASE"/>
    <property type="match status" value="1"/>
</dbReference>
<evidence type="ECO:0000256" key="1">
    <source>
        <dbReference type="ARBA" id="ARBA00022723"/>
    </source>
</evidence>
<dbReference type="Proteomes" id="UP000077098">
    <property type="component" value="Unassembled WGS sequence"/>
</dbReference>
<dbReference type="SUPFAM" id="SSF51556">
    <property type="entry name" value="Metallo-dependent hydrolases"/>
    <property type="match status" value="1"/>
</dbReference>
<dbReference type="EMBL" id="LXPS01000007">
    <property type="protein sequence ID" value="OAE48219.1"/>
    <property type="molecule type" value="Genomic_DNA"/>
</dbReference>
<accession>A0A176XFC3</accession>
<reference evidence="7 8" key="1">
    <citation type="submission" date="2016-05" db="EMBL/GenBank/DDBJ databases">
        <authorList>
            <person name="Lavstsen T."/>
            <person name="Jespersen J.S."/>
        </authorList>
    </citation>
    <scope>NUCLEOTIDE SEQUENCE [LARGE SCALE GENOMIC DNA]</scope>
    <source>
        <strain evidence="7 8">KCJ1736</strain>
    </source>
</reference>
<organism evidence="7 8">
    <name type="scientific">Agrobacterium tumefaciens</name>
    <dbReference type="NCBI Taxonomy" id="358"/>
    <lineage>
        <taxon>Bacteria</taxon>
        <taxon>Pseudomonadati</taxon>
        <taxon>Pseudomonadota</taxon>
        <taxon>Alphaproteobacteria</taxon>
        <taxon>Hyphomicrobiales</taxon>
        <taxon>Rhizobiaceae</taxon>
        <taxon>Rhizobium/Agrobacterium group</taxon>
        <taxon>Agrobacterium</taxon>
        <taxon>Agrobacterium tumefaciens complex</taxon>
    </lineage>
</organism>
<dbReference type="Pfam" id="PF04909">
    <property type="entry name" value="Amidohydro_2"/>
    <property type="match status" value="1"/>
</dbReference>
<dbReference type="InterPro" id="IPR032466">
    <property type="entry name" value="Metal_Hydrolase"/>
</dbReference>
<dbReference type="EC" id="4.1.1.52" evidence="5"/>
<protein>
    <recommendedName>
        <fullName evidence="5">6-methylsalicylate decarboxylase</fullName>
        <ecNumber evidence="5">4.1.1.52</ecNumber>
    </recommendedName>
</protein>
<dbReference type="GO" id="GO:0005829">
    <property type="term" value="C:cytosol"/>
    <property type="evidence" value="ECO:0007669"/>
    <property type="project" value="TreeGrafter"/>
</dbReference>
<keyword evidence="1" id="KW-0479">Metal-binding</keyword>
<evidence type="ECO:0000256" key="2">
    <source>
        <dbReference type="ARBA" id="ARBA00022833"/>
    </source>
</evidence>
<comment type="caution">
    <text evidence="7">The sequence shown here is derived from an EMBL/GenBank/DDBJ whole genome shotgun (WGS) entry which is preliminary data.</text>
</comment>
<sequence length="334" mass="36440">MARKSFQCIDIHQHFVPERYRKALSDAGISRPDGMANVPSWSEDGAIDMMDRLGIGTAFVSISSPGVNFAGPRLARTSARQTNEDAAELLARHPGRFGFFAVTPLPDIEAALEEIAYAFDVLKADGVIFETNFGGTYLGDSVLEPVYSELHRRNAVLFIHPTSPHCQCVKCTPSGDEPMDIALGYPRPMLEFMFETTRSIASMVLSGVPERFPNIKIVVPHAGACLPVLAGRIELLKDAGGHSGGPSTIDIRASLRRLHYDLAGAPVPELLGALLQIADRSRLHYGSDWPFTPAEACEHLLQELINTSLLDNDERAAMMSTNATRIFPRLSARG</sequence>
<comment type="catalytic activity">
    <reaction evidence="4">
        <text>6-methylsalicylate + H(+) = 3-methylphenol + CO2</text>
        <dbReference type="Rhea" id="RHEA:23112"/>
        <dbReference type="ChEBI" id="CHEBI:15378"/>
        <dbReference type="ChEBI" id="CHEBI:16526"/>
        <dbReference type="ChEBI" id="CHEBI:17231"/>
        <dbReference type="ChEBI" id="CHEBI:36658"/>
        <dbReference type="EC" id="4.1.1.52"/>
    </reaction>
    <physiologicalReaction direction="left-to-right" evidence="4">
        <dbReference type="Rhea" id="RHEA:23113"/>
    </physiologicalReaction>
</comment>
<dbReference type="GO" id="GO:0019748">
    <property type="term" value="P:secondary metabolic process"/>
    <property type="evidence" value="ECO:0007669"/>
    <property type="project" value="TreeGrafter"/>
</dbReference>
<dbReference type="PANTHER" id="PTHR21240:SF29">
    <property type="entry name" value="AMIDOHYDROLASE-RELATED DOMAIN-CONTAINING PROTEIN"/>
    <property type="match status" value="1"/>
</dbReference>